<evidence type="ECO:0000313" key="1">
    <source>
        <dbReference type="EMBL" id="GMM60509.1"/>
    </source>
</evidence>
<dbReference type="InterPro" id="IPR042258">
    <property type="entry name" value="DGOK_N"/>
</dbReference>
<protein>
    <submittedName>
        <fullName evidence="1">2-dehydro-3-deoxygalactonokinase</fullName>
    </submittedName>
</protein>
<dbReference type="Gene3D" id="3.30.420.310">
    <property type="entry name" value="2-keto-3-deoxy-galactonokinase, C-terminal domain"/>
    <property type="match status" value="1"/>
</dbReference>
<accession>A0ABQ6P7V8</accession>
<sequence length="298" mass="30617">MDDRFIAVDWGTTNRRCYLLDGAGTVIETFRDDRGVLAVGQQGGGPEAFAAEVAAIRARLGDWPLVAAGMVGSQRGWALVPYLSCPASGGQVAGALHAIDARTWIVPGLSDPRGDVMRGEEVQLLGAVAAGLAPPDALLCQPGTHCKWARMEGGAVASFFTSMTGEMFALLRGHSLLAEFLNGPVADGPAFRAGVDASADGALLKALFGVRASALLGLRAVGDSAAYASGLLIGSDVRGAGVGAGREVHLLADPVLGALYTAAIAQCGGRSHLIDSHAAFVAGIVQIRTQIWSLARDC</sequence>
<proteinExistence type="predicted"/>
<dbReference type="EMBL" id="BTFW01000001">
    <property type="protein sequence ID" value="GMM60509.1"/>
    <property type="molecule type" value="Genomic_DNA"/>
</dbReference>
<dbReference type="Proteomes" id="UP001187221">
    <property type="component" value="Unassembled WGS sequence"/>
</dbReference>
<dbReference type="InterPro" id="IPR042257">
    <property type="entry name" value="DGOK_C"/>
</dbReference>
<evidence type="ECO:0000313" key="2">
    <source>
        <dbReference type="Proteomes" id="UP001187221"/>
    </source>
</evidence>
<reference evidence="1 2" key="1">
    <citation type="submission" date="2023-06" db="EMBL/GenBank/DDBJ databases">
        <title>Draft genome sequence of Novosphingobium sp. strain IK01.</title>
        <authorList>
            <person name="Hatamoto M."/>
            <person name="Ikarashi T."/>
            <person name="Yamaguchi T."/>
        </authorList>
    </citation>
    <scope>NUCLEOTIDE SEQUENCE [LARGE SCALE GENOMIC DNA]</scope>
    <source>
        <strain evidence="1 2">IK01</strain>
    </source>
</reference>
<dbReference type="InterPro" id="IPR007729">
    <property type="entry name" value="DGOK"/>
</dbReference>
<name>A0ABQ6P7V8_9SPHN</name>
<dbReference type="Pfam" id="PF05035">
    <property type="entry name" value="DGOK"/>
    <property type="match status" value="1"/>
</dbReference>
<organism evidence="1 2">
    <name type="scientific">Novosphingobium pituita</name>
    <dbReference type="NCBI Taxonomy" id="3056842"/>
    <lineage>
        <taxon>Bacteria</taxon>
        <taxon>Pseudomonadati</taxon>
        <taxon>Pseudomonadota</taxon>
        <taxon>Alphaproteobacteria</taxon>
        <taxon>Sphingomonadales</taxon>
        <taxon>Sphingomonadaceae</taxon>
        <taxon>Novosphingobium</taxon>
    </lineage>
</organism>
<comment type="caution">
    <text evidence="1">The sequence shown here is derived from an EMBL/GenBank/DDBJ whole genome shotgun (WGS) entry which is preliminary data.</text>
</comment>
<dbReference type="RefSeq" id="WP_317974301.1">
    <property type="nucleotide sequence ID" value="NZ_BTFW01000001.1"/>
</dbReference>
<gene>
    <name evidence="1" type="ORF">NUTIK01_12860</name>
</gene>
<dbReference type="Gene3D" id="3.30.420.300">
    <property type="entry name" value="2-keto-3-deoxy-galactonokinase, substrate binding domain"/>
    <property type="match status" value="1"/>
</dbReference>
<keyword evidence="2" id="KW-1185">Reference proteome</keyword>